<dbReference type="GO" id="GO:0005737">
    <property type="term" value="C:cytoplasm"/>
    <property type="evidence" value="ECO:0007669"/>
    <property type="project" value="TreeGrafter"/>
</dbReference>
<organism evidence="6 7">
    <name type="scientific">Chitinophaga eiseniae</name>
    <dbReference type="NCBI Taxonomy" id="634771"/>
    <lineage>
        <taxon>Bacteria</taxon>
        <taxon>Pseudomonadati</taxon>
        <taxon>Bacteroidota</taxon>
        <taxon>Chitinophagia</taxon>
        <taxon>Chitinophagales</taxon>
        <taxon>Chitinophagaceae</taxon>
        <taxon>Chitinophaga</taxon>
    </lineage>
</organism>
<dbReference type="Gene3D" id="2.120.10.10">
    <property type="match status" value="1"/>
</dbReference>
<keyword evidence="7" id="KW-1185">Reference proteome</keyword>
<evidence type="ECO:0000256" key="3">
    <source>
        <dbReference type="ARBA" id="ARBA00012733"/>
    </source>
</evidence>
<dbReference type="CDD" id="cd15482">
    <property type="entry name" value="Sialidase_non-viral"/>
    <property type="match status" value="1"/>
</dbReference>
<reference evidence="7" key="1">
    <citation type="submission" date="2017-02" db="EMBL/GenBank/DDBJ databases">
        <authorList>
            <person name="Varghese N."/>
            <person name="Submissions S."/>
        </authorList>
    </citation>
    <scope>NUCLEOTIDE SEQUENCE [LARGE SCALE GENOMIC DNA]</scope>
    <source>
        <strain evidence="7">DSM 22224</strain>
    </source>
</reference>
<dbReference type="Pfam" id="PF13088">
    <property type="entry name" value="BNR_2"/>
    <property type="match status" value="1"/>
</dbReference>
<dbReference type="GO" id="GO:0016020">
    <property type="term" value="C:membrane"/>
    <property type="evidence" value="ECO:0007669"/>
    <property type="project" value="TreeGrafter"/>
</dbReference>
<evidence type="ECO:0000313" key="7">
    <source>
        <dbReference type="Proteomes" id="UP000190367"/>
    </source>
</evidence>
<dbReference type="RefSeq" id="WP_078672767.1">
    <property type="nucleotide sequence ID" value="NZ_FUWZ01000006.1"/>
</dbReference>
<feature type="chain" id="PRO_5012211018" description="exo-alpha-sialidase" evidence="4">
    <location>
        <begin position="23"/>
        <end position="389"/>
    </location>
</feature>
<dbReference type="GO" id="GO:0004308">
    <property type="term" value="F:exo-alpha-sialidase activity"/>
    <property type="evidence" value="ECO:0007669"/>
    <property type="project" value="UniProtKB-EC"/>
</dbReference>
<dbReference type="InterPro" id="IPR026856">
    <property type="entry name" value="Sialidase_fam"/>
</dbReference>
<dbReference type="EC" id="3.2.1.18" evidence="3"/>
<evidence type="ECO:0000259" key="5">
    <source>
        <dbReference type="Pfam" id="PF13088"/>
    </source>
</evidence>
<dbReference type="SUPFAM" id="SSF50939">
    <property type="entry name" value="Sialidases"/>
    <property type="match status" value="1"/>
</dbReference>
<gene>
    <name evidence="6" type="ORF">SAMN04488128_106429</name>
</gene>
<dbReference type="GO" id="GO:0009313">
    <property type="term" value="P:oligosaccharide catabolic process"/>
    <property type="evidence" value="ECO:0007669"/>
    <property type="project" value="TreeGrafter"/>
</dbReference>
<sequence length="389" mass="42030">MKRTTCKTLLLFTAGLFLLASCKGGGSENLTPAPPPGNNGGGNNDTIPFIFREKTGGYSCYRIPAIVKTKTGVLLAFAEARKNNCKDEGDIDLLVKRSSDGGKTWSDPIMVWNEGANTCGNPVPVLDEQTGRLHLLMTWNLGEDNIGAINAGTSKDTRRVFVTSSDDEGLTWAAAKEITKDVKKPGWGWYGTGPCHGIQLKHGVHAGRLVIPADYMSVKTADSPARDSAHVIYSDDHGQNWKLGGIANKDRGAESTVAELSDGQLMLNIRNSAGGARLVANSTDGGASWLPVRADYTLVEPICQGSLLSYKQWLFFSNPASTARENMTIRLSTDDGNNWSKACKIYSGPSAYSDIVMLSDTEIAIFYEAGYKKPYEGIAYKVVPVTDFK</sequence>
<comment type="catalytic activity">
    <reaction evidence="1">
        <text>Hydrolysis of alpha-(2-&gt;3)-, alpha-(2-&gt;6)-, alpha-(2-&gt;8)- glycosidic linkages of terminal sialic acid residues in oligosaccharides, glycoproteins, glycolipids, colominic acid and synthetic substrates.</text>
        <dbReference type="EC" id="3.2.1.18"/>
    </reaction>
</comment>
<dbReference type="GO" id="GO:0006689">
    <property type="term" value="P:ganglioside catabolic process"/>
    <property type="evidence" value="ECO:0007669"/>
    <property type="project" value="TreeGrafter"/>
</dbReference>
<protein>
    <recommendedName>
        <fullName evidence="3">exo-alpha-sialidase</fullName>
        <ecNumber evidence="3">3.2.1.18</ecNumber>
    </recommendedName>
</protein>
<dbReference type="InterPro" id="IPR036278">
    <property type="entry name" value="Sialidase_sf"/>
</dbReference>
<accession>A0A1T4TVS5</accession>
<evidence type="ECO:0000256" key="2">
    <source>
        <dbReference type="ARBA" id="ARBA00009348"/>
    </source>
</evidence>
<evidence type="ECO:0000313" key="6">
    <source>
        <dbReference type="EMBL" id="SKA44534.1"/>
    </source>
</evidence>
<dbReference type="PANTHER" id="PTHR10628">
    <property type="entry name" value="SIALIDASE"/>
    <property type="match status" value="1"/>
</dbReference>
<comment type="similarity">
    <text evidence="2">Belongs to the glycosyl hydrolase 33 family.</text>
</comment>
<name>A0A1T4TVS5_9BACT</name>
<keyword evidence="4" id="KW-0732">Signal</keyword>
<proteinExistence type="inferred from homology"/>
<dbReference type="STRING" id="634771.SAMN04488128_106429"/>
<dbReference type="InterPro" id="IPR011040">
    <property type="entry name" value="Sialidase"/>
</dbReference>
<dbReference type="AlphaFoldDB" id="A0A1T4TVS5"/>
<evidence type="ECO:0000256" key="4">
    <source>
        <dbReference type="SAM" id="SignalP"/>
    </source>
</evidence>
<dbReference type="PROSITE" id="PS51257">
    <property type="entry name" value="PROKAR_LIPOPROTEIN"/>
    <property type="match status" value="1"/>
</dbReference>
<dbReference type="PANTHER" id="PTHR10628:SF30">
    <property type="entry name" value="EXO-ALPHA-SIALIDASE"/>
    <property type="match status" value="1"/>
</dbReference>
<dbReference type="OrthoDB" id="7294637at2"/>
<dbReference type="EMBL" id="FUWZ01000006">
    <property type="protein sequence ID" value="SKA44534.1"/>
    <property type="molecule type" value="Genomic_DNA"/>
</dbReference>
<evidence type="ECO:0000256" key="1">
    <source>
        <dbReference type="ARBA" id="ARBA00000427"/>
    </source>
</evidence>
<feature type="signal peptide" evidence="4">
    <location>
        <begin position="1"/>
        <end position="22"/>
    </location>
</feature>
<feature type="domain" description="Sialidase" evidence="5">
    <location>
        <begin position="73"/>
        <end position="364"/>
    </location>
</feature>
<dbReference type="Proteomes" id="UP000190367">
    <property type="component" value="Unassembled WGS sequence"/>
</dbReference>